<dbReference type="InterPro" id="IPR052066">
    <property type="entry name" value="Glycosphingolipid_Hydrolases"/>
</dbReference>
<evidence type="ECO:0000313" key="7">
    <source>
        <dbReference type="EMBL" id="MDE1462052.1"/>
    </source>
</evidence>
<evidence type="ECO:0000256" key="4">
    <source>
        <dbReference type="RuleBase" id="RU361153"/>
    </source>
</evidence>
<accession>A0ABT5U6R2</accession>
<evidence type="ECO:0000259" key="5">
    <source>
        <dbReference type="Pfam" id="PF00150"/>
    </source>
</evidence>
<dbReference type="EMBL" id="JAPMOU010000008">
    <property type="protein sequence ID" value="MDE1462052.1"/>
    <property type="molecule type" value="Genomic_DNA"/>
</dbReference>
<dbReference type="InterPro" id="IPR013780">
    <property type="entry name" value="Glyco_hydro_b"/>
</dbReference>
<evidence type="ECO:0000313" key="8">
    <source>
        <dbReference type="Proteomes" id="UP001528823"/>
    </source>
</evidence>
<dbReference type="Gene3D" id="2.60.40.1180">
    <property type="entry name" value="Golgi alpha-mannosidase II"/>
    <property type="match status" value="1"/>
</dbReference>
<dbReference type="PANTHER" id="PTHR31308">
    <property type="match status" value="1"/>
</dbReference>
<feature type="domain" description="Glycoside hydrolase family 5 C-terminal" evidence="6">
    <location>
        <begin position="380"/>
        <end position="470"/>
    </location>
</feature>
<dbReference type="PANTHER" id="PTHR31308:SF3">
    <property type="entry name" value="ENDOGLYCOCERAMIDASE"/>
    <property type="match status" value="1"/>
</dbReference>
<keyword evidence="3 4" id="KW-0326">Glycosidase</keyword>
<dbReference type="Proteomes" id="UP001528823">
    <property type="component" value="Unassembled WGS sequence"/>
</dbReference>
<evidence type="ECO:0000259" key="6">
    <source>
        <dbReference type="Pfam" id="PF18564"/>
    </source>
</evidence>
<dbReference type="PROSITE" id="PS00659">
    <property type="entry name" value="GLYCOSYL_HYDROL_F5"/>
    <property type="match status" value="1"/>
</dbReference>
<evidence type="ECO:0000256" key="2">
    <source>
        <dbReference type="ARBA" id="ARBA00022801"/>
    </source>
</evidence>
<dbReference type="PROSITE" id="PS51257">
    <property type="entry name" value="PROKAR_LIPOPROTEIN"/>
    <property type="match status" value="1"/>
</dbReference>
<dbReference type="InterPro" id="IPR041036">
    <property type="entry name" value="GH5_C"/>
</dbReference>
<dbReference type="Gene3D" id="3.20.20.80">
    <property type="entry name" value="Glycosidases"/>
    <property type="match status" value="1"/>
</dbReference>
<sequence length="474" mass="53921">MTYSVKDLLRPFSWLILLAMALVIAGCKIKPDQPRYITDQHGRSLVLHGLNTSSSAKSAPNRLPWIEEKDVARAANQWGFNFVRFLIFWDRLEPAPGVYDQQYLAEIAERVRWYAKHNMYVLLDMHQDLYALQFGGDGAPEWATVTDGLPVTVRSPWWLTYLELGVTRAFDNFWDGSGSHSYLQQHYANAWQQVAKYFKDSPNVIGYDLMNEPYGGSSVWPLFEPLKLKPFYDRVISRIRAVDNDTWLFIEPQAFGVNFGVASTLGVIDDPRPGSSRIVYAPHFYPVLVHEGAAYKGNVLAFKSWPDARVKELNKMKVPLVVGEFGISPNQEGALRFINDVTTMADHMGASWAFWSNDPGSWAPTDAQGKETVLVDGLVRVYPRAVAGQIVNFLYEPDKKEFTLTFNHNPQITAPTEIYIPAHRHFPNGWQIEVKQGMDQYMTTDWDATKEILKVSFESYQLPRQVTLKINSAG</sequence>
<dbReference type="Pfam" id="PF00150">
    <property type="entry name" value="Cellulase"/>
    <property type="match status" value="1"/>
</dbReference>
<keyword evidence="2 4" id="KW-0378">Hydrolase</keyword>
<reference evidence="7 8" key="1">
    <citation type="submission" date="2022-11" db="EMBL/GenBank/DDBJ databases">
        <title>Spartinivicinus poritis sp. nov., isolated from scleractinian coral Porites lutea.</title>
        <authorList>
            <person name="Zhang G."/>
            <person name="Cai L."/>
            <person name="Wei Q."/>
        </authorList>
    </citation>
    <scope>NUCLEOTIDE SEQUENCE [LARGE SCALE GENOMIC DNA]</scope>
    <source>
        <strain evidence="7 8">A2-2</strain>
    </source>
</reference>
<organism evidence="7 8">
    <name type="scientific">Spartinivicinus poritis</name>
    <dbReference type="NCBI Taxonomy" id="2994640"/>
    <lineage>
        <taxon>Bacteria</taxon>
        <taxon>Pseudomonadati</taxon>
        <taxon>Pseudomonadota</taxon>
        <taxon>Gammaproteobacteria</taxon>
        <taxon>Oceanospirillales</taxon>
        <taxon>Zooshikellaceae</taxon>
        <taxon>Spartinivicinus</taxon>
    </lineage>
</organism>
<dbReference type="RefSeq" id="WP_274688411.1">
    <property type="nucleotide sequence ID" value="NZ_JAPMOU010000008.1"/>
</dbReference>
<dbReference type="InterPro" id="IPR017853">
    <property type="entry name" value="GH"/>
</dbReference>
<dbReference type="Pfam" id="PF18564">
    <property type="entry name" value="Glyco_hydro_5_C"/>
    <property type="match status" value="1"/>
</dbReference>
<feature type="domain" description="Glycoside hydrolase family 5" evidence="5">
    <location>
        <begin position="39"/>
        <end position="359"/>
    </location>
</feature>
<evidence type="ECO:0000256" key="1">
    <source>
        <dbReference type="ARBA" id="ARBA00005641"/>
    </source>
</evidence>
<keyword evidence="8" id="KW-1185">Reference proteome</keyword>
<evidence type="ECO:0000256" key="3">
    <source>
        <dbReference type="ARBA" id="ARBA00023295"/>
    </source>
</evidence>
<dbReference type="InterPro" id="IPR001547">
    <property type="entry name" value="Glyco_hydro_5"/>
</dbReference>
<dbReference type="InterPro" id="IPR018087">
    <property type="entry name" value="Glyco_hydro_5_CS"/>
</dbReference>
<proteinExistence type="inferred from homology"/>
<comment type="caution">
    <text evidence="7">The sequence shown here is derived from an EMBL/GenBank/DDBJ whole genome shotgun (WGS) entry which is preliminary data.</text>
</comment>
<protein>
    <submittedName>
        <fullName evidence="7">Cellulase family glycosylhydrolase</fullName>
    </submittedName>
</protein>
<name>A0ABT5U6R2_9GAMM</name>
<gene>
    <name evidence="7" type="ORF">ORQ98_08715</name>
</gene>
<dbReference type="SUPFAM" id="SSF51445">
    <property type="entry name" value="(Trans)glycosidases"/>
    <property type="match status" value="1"/>
</dbReference>
<comment type="similarity">
    <text evidence="1 4">Belongs to the glycosyl hydrolase 5 (cellulase A) family.</text>
</comment>